<dbReference type="AlphaFoldDB" id="A0A1I8MVR8"/>
<keyword evidence="1" id="KW-0732">Signal</keyword>
<sequence length="141" mass="16228">MKLLHFVLFYILYDITGAKANMDAILNAMKQCNDKFPVSQEEMEKLMHEVHDDVSDNFKCHIKCIMELEETFENGTFVDENFVKEVMEVPLLKDHQADIKTATDECKKQHGLNDCDTAYEIAMCIYGRLPEELATGLLSML</sequence>
<dbReference type="EnsemblMetazoa" id="MDOA008946-RA">
    <property type="protein sequence ID" value="MDOA008946-PA"/>
    <property type="gene ID" value="MDOA008946"/>
</dbReference>
<dbReference type="InterPro" id="IPR006170">
    <property type="entry name" value="PBP/GOBP"/>
</dbReference>
<dbReference type="Proteomes" id="UP001652621">
    <property type="component" value="Unplaced"/>
</dbReference>
<evidence type="ECO:0000313" key="2">
    <source>
        <dbReference type="EnsemblMetazoa" id="MDOA008946-PA"/>
    </source>
</evidence>
<dbReference type="CDD" id="cd23992">
    <property type="entry name" value="PBP_GOBP"/>
    <property type="match status" value="1"/>
</dbReference>
<dbReference type="GO" id="GO:0042048">
    <property type="term" value="P:olfactory behavior"/>
    <property type="evidence" value="ECO:0007669"/>
    <property type="project" value="TreeGrafter"/>
</dbReference>
<reference evidence="2" key="1">
    <citation type="submission" date="2020-05" db="UniProtKB">
        <authorList>
            <consortium name="EnsemblMetazoa"/>
        </authorList>
    </citation>
    <scope>IDENTIFICATION</scope>
    <source>
        <strain evidence="2">Aabys</strain>
    </source>
</reference>
<proteinExistence type="predicted"/>
<name>A0A1I8MVR8_MUSDO</name>
<dbReference type="VEuPathDB" id="VectorBase:MDOA008946"/>
<dbReference type="SUPFAM" id="SSF47565">
    <property type="entry name" value="Insect pheromone/odorant-binding proteins"/>
    <property type="match status" value="1"/>
</dbReference>
<feature type="signal peptide" evidence="1">
    <location>
        <begin position="1"/>
        <end position="20"/>
    </location>
</feature>
<dbReference type="InterPro" id="IPR036728">
    <property type="entry name" value="PBP_GOBP_sf"/>
</dbReference>
<evidence type="ECO:0000313" key="4">
    <source>
        <dbReference type="RefSeq" id="XP_005185236.1"/>
    </source>
</evidence>
<dbReference type="GeneID" id="101891997"/>
<dbReference type="VEuPathDB" id="VectorBase:MDOMA2_012110"/>
<evidence type="ECO:0000256" key="1">
    <source>
        <dbReference type="SAM" id="SignalP"/>
    </source>
</evidence>
<feature type="chain" id="PRO_5044560912" evidence="1">
    <location>
        <begin position="21"/>
        <end position="141"/>
    </location>
</feature>
<evidence type="ECO:0000313" key="3">
    <source>
        <dbReference type="Proteomes" id="UP001652621"/>
    </source>
</evidence>
<dbReference type="GO" id="GO:0005549">
    <property type="term" value="F:odorant binding"/>
    <property type="evidence" value="ECO:0007669"/>
    <property type="project" value="InterPro"/>
</dbReference>
<dbReference type="GO" id="GO:0035275">
    <property type="term" value="F:dibutyl phthalate binding"/>
    <property type="evidence" value="ECO:0007669"/>
    <property type="project" value="TreeGrafter"/>
</dbReference>
<dbReference type="GO" id="GO:0007608">
    <property type="term" value="P:sensory perception of smell"/>
    <property type="evidence" value="ECO:0007669"/>
    <property type="project" value="TreeGrafter"/>
</dbReference>
<keyword evidence="3" id="KW-1185">Reference proteome</keyword>
<dbReference type="GO" id="GO:0005576">
    <property type="term" value="C:extracellular region"/>
    <property type="evidence" value="ECO:0007669"/>
    <property type="project" value="TreeGrafter"/>
</dbReference>
<reference evidence="4" key="2">
    <citation type="submission" date="2025-04" db="UniProtKB">
        <authorList>
            <consortium name="RefSeq"/>
        </authorList>
    </citation>
    <scope>IDENTIFICATION</scope>
    <source>
        <strain evidence="4">Aabys</strain>
    </source>
</reference>
<gene>
    <name evidence="2" type="primary">101891997</name>
    <name evidence="4" type="synonym">LOC101891997</name>
</gene>
<dbReference type="PANTHER" id="PTHR21364">
    <property type="entry name" value="GENERAL ODORANT-BINDING PROTEIN 19A"/>
    <property type="match status" value="1"/>
</dbReference>
<dbReference type="OrthoDB" id="8194670at2759"/>
<dbReference type="RefSeq" id="XP_005185236.1">
    <property type="nucleotide sequence ID" value="XM_005185179.3"/>
</dbReference>
<dbReference type="KEGG" id="mde:101891997"/>
<dbReference type="Pfam" id="PF01395">
    <property type="entry name" value="PBP_GOBP"/>
    <property type="match status" value="1"/>
</dbReference>
<dbReference type="PANTHER" id="PTHR21364:SF2">
    <property type="entry name" value="GENERAL ODORANT-BINDING PROTEIN 19A"/>
    <property type="match status" value="1"/>
</dbReference>
<dbReference type="Gene3D" id="1.10.238.20">
    <property type="entry name" value="Pheromone/general odorant binding protein domain"/>
    <property type="match status" value="1"/>
</dbReference>
<protein>
    <submittedName>
        <fullName evidence="4">General odorant-binding protein 56h</fullName>
    </submittedName>
</protein>
<dbReference type="SMART" id="SM00708">
    <property type="entry name" value="PhBP"/>
    <property type="match status" value="1"/>
</dbReference>
<accession>A0A1I8MVR8</accession>
<organism evidence="2">
    <name type="scientific">Musca domestica</name>
    <name type="common">House fly</name>
    <dbReference type="NCBI Taxonomy" id="7370"/>
    <lineage>
        <taxon>Eukaryota</taxon>
        <taxon>Metazoa</taxon>
        <taxon>Ecdysozoa</taxon>
        <taxon>Arthropoda</taxon>
        <taxon>Hexapoda</taxon>
        <taxon>Insecta</taxon>
        <taxon>Pterygota</taxon>
        <taxon>Neoptera</taxon>
        <taxon>Endopterygota</taxon>
        <taxon>Diptera</taxon>
        <taxon>Brachycera</taxon>
        <taxon>Muscomorpha</taxon>
        <taxon>Muscoidea</taxon>
        <taxon>Muscidae</taxon>
        <taxon>Musca</taxon>
    </lineage>
</organism>